<evidence type="ECO:0000313" key="3">
    <source>
        <dbReference type="Proteomes" id="UP000245946"/>
    </source>
</evidence>
<dbReference type="AlphaFoldDB" id="A0A316Z6N5"/>
<dbReference type="RefSeq" id="XP_025596891.1">
    <property type="nucleotide sequence ID" value="XM_025742873.1"/>
</dbReference>
<sequence length="105" mass="11452">MSRLRSPSLLPLHLDAAAFPARSRGNSHSATAPARHDAAHERCGRRDAPPHSCASLSLQHAERSNRLCGCTVPTTKRPPARGFPRCCRCEEREKEAVARSGCDPK</sequence>
<dbReference type="Proteomes" id="UP000245946">
    <property type="component" value="Unassembled WGS sequence"/>
</dbReference>
<gene>
    <name evidence="2" type="ORF">FA09DRAFT_331107</name>
</gene>
<protein>
    <submittedName>
        <fullName evidence="2">Uncharacterized protein</fullName>
    </submittedName>
</protein>
<feature type="non-terminal residue" evidence="2">
    <location>
        <position position="1"/>
    </location>
</feature>
<proteinExistence type="predicted"/>
<feature type="region of interest" description="Disordered" evidence="1">
    <location>
        <begin position="21"/>
        <end position="50"/>
    </location>
</feature>
<accession>A0A316Z6N5</accession>
<dbReference type="EMBL" id="KZ819298">
    <property type="protein sequence ID" value="PWN96612.1"/>
    <property type="molecule type" value="Genomic_DNA"/>
</dbReference>
<dbReference type="GeneID" id="37270417"/>
<evidence type="ECO:0000313" key="2">
    <source>
        <dbReference type="EMBL" id="PWN96612.1"/>
    </source>
</evidence>
<keyword evidence="3" id="KW-1185">Reference proteome</keyword>
<reference evidence="2 3" key="1">
    <citation type="journal article" date="2018" name="Mol. Biol. Evol.">
        <title>Broad Genomic Sampling Reveals a Smut Pathogenic Ancestry of the Fungal Clade Ustilaginomycotina.</title>
        <authorList>
            <person name="Kijpornyongpan T."/>
            <person name="Mondo S.J."/>
            <person name="Barry K."/>
            <person name="Sandor L."/>
            <person name="Lee J."/>
            <person name="Lipzen A."/>
            <person name="Pangilinan J."/>
            <person name="LaButti K."/>
            <person name="Hainaut M."/>
            <person name="Henrissat B."/>
            <person name="Grigoriev I.V."/>
            <person name="Spatafora J.W."/>
            <person name="Aime M.C."/>
        </authorList>
    </citation>
    <scope>NUCLEOTIDE SEQUENCE [LARGE SCALE GENOMIC DNA]</scope>
    <source>
        <strain evidence="2 3">MCA 4186</strain>
    </source>
</reference>
<evidence type="ECO:0000256" key="1">
    <source>
        <dbReference type="SAM" id="MobiDB-lite"/>
    </source>
</evidence>
<name>A0A316Z6N5_9BASI</name>
<organism evidence="2 3">
    <name type="scientific">Tilletiopsis washingtonensis</name>
    <dbReference type="NCBI Taxonomy" id="58919"/>
    <lineage>
        <taxon>Eukaryota</taxon>
        <taxon>Fungi</taxon>
        <taxon>Dikarya</taxon>
        <taxon>Basidiomycota</taxon>
        <taxon>Ustilaginomycotina</taxon>
        <taxon>Exobasidiomycetes</taxon>
        <taxon>Entylomatales</taxon>
        <taxon>Entylomatales incertae sedis</taxon>
        <taxon>Tilletiopsis</taxon>
    </lineage>
</organism>
<feature type="compositionally biased region" description="Basic and acidic residues" evidence="1">
    <location>
        <begin position="34"/>
        <end position="49"/>
    </location>
</feature>